<dbReference type="InterPro" id="IPR012301">
    <property type="entry name" value="Malic_N_dom"/>
</dbReference>
<sequence length="513" mass="57073">MGLEGLLPPHILTQDEQKMKALSTVRGKESDLEKYIYLLSLQDRNETLFYRLVIDEIEELMPLIYTPTVGLACQKYGHIYRRSRGIYISNNDKGSIKNLLSNWPYRKVDIIVVTDGERILGLGDLGADGMGIPVGKLSLYSACAGIDPAKTLPITLDVGTNNEELLADPLYIGLRKKRLRGNEYDELIDEFIKAATEVFPNVLVQFEDFANQNASRLLEKYRNGYCTFNDDIQGTGGVTLAGLLSAMRVLQKPLEKQKILFYGAGSAAYGVAELILQKIMQSGMRMEDARRRIYFFDSRGLVVKGRDYLNDQKKLYAHDMVEETLLLGVIEKQKPTILIGVSGQTGAFNESIIRKMGEINEHPIIFALSNPTSKSECTAEQVYSWTGGRAIFASGSPFDPVTLGKKTFYPGQSNNAYIFPGVGLGVVVSKATHVVDEMFITAAETLANMVTEEDLDTGRLFPSLSKIRSISIKIAVNVAKVAFDKGLAQVPYPEDLEECIIESMFKPEYKTYV</sequence>
<feature type="domain" description="Malic enzyme N-terminal" evidence="7">
    <location>
        <begin position="42"/>
        <end position="222"/>
    </location>
</feature>
<dbReference type="EMBL" id="UINC01005108">
    <property type="protein sequence ID" value="SVA19123.1"/>
    <property type="molecule type" value="Genomic_DNA"/>
</dbReference>
<dbReference type="SMART" id="SM00919">
    <property type="entry name" value="Malic_M"/>
    <property type="match status" value="1"/>
</dbReference>
<dbReference type="GO" id="GO:0046872">
    <property type="term" value="F:metal ion binding"/>
    <property type="evidence" value="ECO:0007669"/>
    <property type="project" value="UniProtKB-KW"/>
</dbReference>
<dbReference type="InterPro" id="IPR037062">
    <property type="entry name" value="Malic_N_dom_sf"/>
</dbReference>
<evidence type="ECO:0008006" key="9">
    <source>
        <dbReference type="Google" id="ProtNLM"/>
    </source>
</evidence>
<dbReference type="AlphaFoldDB" id="A0A381TY90"/>
<evidence type="ECO:0000256" key="1">
    <source>
        <dbReference type="ARBA" id="ARBA00001936"/>
    </source>
</evidence>
<dbReference type="InterPro" id="IPR012302">
    <property type="entry name" value="Malic_NAD-bd"/>
</dbReference>
<dbReference type="InterPro" id="IPR036291">
    <property type="entry name" value="NAD(P)-bd_dom_sf"/>
</dbReference>
<organism evidence="8">
    <name type="scientific">marine metagenome</name>
    <dbReference type="NCBI Taxonomy" id="408172"/>
    <lineage>
        <taxon>unclassified sequences</taxon>
        <taxon>metagenomes</taxon>
        <taxon>ecological metagenomes</taxon>
    </lineage>
</organism>
<keyword evidence="4" id="KW-0479">Metal-binding</keyword>
<evidence type="ECO:0000256" key="4">
    <source>
        <dbReference type="ARBA" id="ARBA00022723"/>
    </source>
</evidence>
<dbReference type="GO" id="GO:0051287">
    <property type="term" value="F:NAD binding"/>
    <property type="evidence" value="ECO:0007669"/>
    <property type="project" value="InterPro"/>
</dbReference>
<dbReference type="Gene3D" id="3.40.50.720">
    <property type="entry name" value="NAD(P)-binding Rossmann-like Domain"/>
    <property type="match status" value="1"/>
</dbReference>
<evidence type="ECO:0000256" key="5">
    <source>
        <dbReference type="ARBA" id="ARBA00023002"/>
    </source>
</evidence>
<evidence type="ECO:0000259" key="7">
    <source>
        <dbReference type="SMART" id="SM01274"/>
    </source>
</evidence>
<accession>A0A381TY90</accession>
<dbReference type="PIRSF" id="PIRSF000106">
    <property type="entry name" value="ME"/>
    <property type="match status" value="1"/>
</dbReference>
<dbReference type="PANTHER" id="PTHR23406">
    <property type="entry name" value="MALIC ENZYME-RELATED"/>
    <property type="match status" value="1"/>
</dbReference>
<comment type="cofactor">
    <cofactor evidence="2">
        <name>Mg(2+)</name>
        <dbReference type="ChEBI" id="CHEBI:18420"/>
    </cofactor>
</comment>
<dbReference type="SUPFAM" id="SSF51735">
    <property type="entry name" value="NAD(P)-binding Rossmann-fold domains"/>
    <property type="match status" value="1"/>
</dbReference>
<dbReference type="FunFam" id="3.40.50.720:FF:000060">
    <property type="entry name" value="Malic enzyme"/>
    <property type="match status" value="1"/>
</dbReference>
<dbReference type="PROSITE" id="PS00331">
    <property type="entry name" value="MALIC_ENZYMES"/>
    <property type="match status" value="1"/>
</dbReference>
<keyword evidence="5" id="KW-0560">Oxidoreductase</keyword>
<dbReference type="SMART" id="SM01274">
    <property type="entry name" value="malic"/>
    <property type="match status" value="1"/>
</dbReference>
<name>A0A381TY90_9ZZZZ</name>
<comment type="similarity">
    <text evidence="3">Belongs to the malic enzymes family.</text>
</comment>
<dbReference type="InterPro" id="IPR046346">
    <property type="entry name" value="Aminoacid_DH-like_N_sf"/>
</dbReference>
<gene>
    <name evidence="8" type="ORF">METZ01_LOCUS71977</name>
</gene>
<evidence type="ECO:0000256" key="2">
    <source>
        <dbReference type="ARBA" id="ARBA00001946"/>
    </source>
</evidence>
<protein>
    <recommendedName>
        <fullName evidence="9">Malic enzyme</fullName>
    </recommendedName>
</protein>
<feature type="domain" description="Malic enzyme NAD-binding" evidence="6">
    <location>
        <begin position="232"/>
        <end position="483"/>
    </location>
</feature>
<reference evidence="8" key="1">
    <citation type="submission" date="2018-05" db="EMBL/GenBank/DDBJ databases">
        <authorList>
            <person name="Lanie J.A."/>
            <person name="Ng W.-L."/>
            <person name="Kazmierczak K.M."/>
            <person name="Andrzejewski T.M."/>
            <person name="Davidsen T.M."/>
            <person name="Wayne K.J."/>
            <person name="Tettelin H."/>
            <person name="Glass J.I."/>
            <person name="Rusch D."/>
            <person name="Podicherti R."/>
            <person name="Tsui H.-C.T."/>
            <person name="Winkler M.E."/>
        </authorList>
    </citation>
    <scope>NUCLEOTIDE SEQUENCE</scope>
</reference>
<dbReference type="InterPro" id="IPR001891">
    <property type="entry name" value="Malic_OxRdtase"/>
</dbReference>
<dbReference type="Pfam" id="PF03949">
    <property type="entry name" value="Malic_M"/>
    <property type="match status" value="1"/>
</dbReference>
<dbReference type="CDD" id="cd05312">
    <property type="entry name" value="NAD_bind_1_malic_enz"/>
    <property type="match status" value="1"/>
</dbReference>
<dbReference type="Pfam" id="PF00390">
    <property type="entry name" value="malic"/>
    <property type="match status" value="1"/>
</dbReference>
<comment type="cofactor">
    <cofactor evidence="1">
        <name>Mn(2+)</name>
        <dbReference type="ChEBI" id="CHEBI:29035"/>
    </cofactor>
</comment>
<dbReference type="PANTHER" id="PTHR23406:SF90">
    <property type="entry name" value="MALIC ENZYME-RELATED"/>
    <property type="match status" value="1"/>
</dbReference>
<dbReference type="NCBIfam" id="NF010052">
    <property type="entry name" value="PRK13529.1"/>
    <property type="match status" value="1"/>
</dbReference>
<dbReference type="GO" id="GO:0004473">
    <property type="term" value="F:malate dehydrogenase (decarboxylating) (NADP+) activity"/>
    <property type="evidence" value="ECO:0007669"/>
    <property type="project" value="TreeGrafter"/>
</dbReference>
<evidence type="ECO:0000259" key="6">
    <source>
        <dbReference type="SMART" id="SM00919"/>
    </source>
</evidence>
<evidence type="ECO:0000256" key="3">
    <source>
        <dbReference type="ARBA" id="ARBA00008785"/>
    </source>
</evidence>
<dbReference type="PRINTS" id="PR00072">
    <property type="entry name" value="MALOXRDTASE"/>
</dbReference>
<dbReference type="GO" id="GO:0006108">
    <property type="term" value="P:malate metabolic process"/>
    <property type="evidence" value="ECO:0007669"/>
    <property type="project" value="TreeGrafter"/>
</dbReference>
<dbReference type="InterPro" id="IPR015884">
    <property type="entry name" value="Malic_enzyme_CS"/>
</dbReference>
<dbReference type="Gene3D" id="3.40.50.10380">
    <property type="entry name" value="Malic enzyme, N-terminal domain"/>
    <property type="match status" value="1"/>
</dbReference>
<dbReference type="SUPFAM" id="SSF53223">
    <property type="entry name" value="Aminoacid dehydrogenase-like, N-terminal domain"/>
    <property type="match status" value="1"/>
</dbReference>
<proteinExistence type="inferred from homology"/>
<evidence type="ECO:0000313" key="8">
    <source>
        <dbReference type="EMBL" id="SVA19123.1"/>
    </source>
</evidence>